<evidence type="ECO:0000256" key="2">
    <source>
        <dbReference type="SAM" id="Phobius"/>
    </source>
</evidence>
<dbReference type="AlphaFoldDB" id="A0A1Y1WYC4"/>
<reference evidence="3 4" key="1">
    <citation type="submission" date="2016-08" db="EMBL/GenBank/DDBJ databases">
        <title>A Parts List for Fungal Cellulosomes Revealed by Comparative Genomics.</title>
        <authorList>
            <consortium name="DOE Joint Genome Institute"/>
            <person name="Haitjema C.H."/>
            <person name="Gilmore S.P."/>
            <person name="Henske J.K."/>
            <person name="Solomon K.V."/>
            <person name="De Groot R."/>
            <person name="Kuo A."/>
            <person name="Mondo S.J."/>
            <person name="Salamov A.A."/>
            <person name="Labutti K."/>
            <person name="Zhao Z."/>
            <person name="Chiniquy J."/>
            <person name="Barry K."/>
            <person name="Brewer H.M."/>
            <person name="Purvine S.O."/>
            <person name="Wright A.T."/>
            <person name="Boxma B."/>
            <person name="Van Alen T."/>
            <person name="Hackstein J.H."/>
            <person name="Baker S.E."/>
            <person name="Grigoriev I.V."/>
            <person name="O'Malley M.A."/>
        </authorList>
    </citation>
    <scope>NUCLEOTIDE SEQUENCE [LARGE SCALE GENOMIC DNA]</scope>
    <source>
        <strain evidence="3 4">S4</strain>
    </source>
</reference>
<keyword evidence="2" id="KW-0472">Membrane</keyword>
<feature type="compositionally biased region" description="Basic residues" evidence="1">
    <location>
        <begin position="76"/>
        <end position="95"/>
    </location>
</feature>
<feature type="transmembrane region" description="Helical" evidence="2">
    <location>
        <begin position="245"/>
        <end position="264"/>
    </location>
</feature>
<feature type="compositionally biased region" description="Basic and acidic residues" evidence="1">
    <location>
        <begin position="62"/>
        <end position="75"/>
    </location>
</feature>
<accession>A0A1Y1WYC4</accession>
<keyword evidence="2" id="KW-1133">Transmembrane helix</keyword>
<evidence type="ECO:0000313" key="4">
    <source>
        <dbReference type="Proteomes" id="UP000193944"/>
    </source>
</evidence>
<evidence type="ECO:0000256" key="1">
    <source>
        <dbReference type="SAM" id="MobiDB-lite"/>
    </source>
</evidence>
<feature type="region of interest" description="Disordered" evidence="1">
    <location>
        <begin position="1"/>
        <end position="100"/>
    </location>
</feature>
<keyword evidence="2" id="KW-0812">Transmembrane</keyword>
<proteinExistence type="predicted"/>
<feature type="transmembrane region" description="Helical" evidence="2">
    <location>
        <begin position="185"/>
        <end position="205"/>
    </location>
</feature>
<dbReference type="EMBL" id="MCFG01000205">
    <property type="protein sequence ID" value="ORX78577.1"/>
    <property type="molecule type" value="Genomic_DNA"/>
</dbReference>
<sequence>MADDNEDENELTIENENIKKISQKRKNRYDENGNEIKITKKDNDKKKKKKVYIEEEDDDEEEKKKEEEKKNEEKAKIKKEKTNKKKNEKKKKKKKINDAKSQEEKKKLLGLYKEVRVADSSALQETMLYKYREFVDGFCRYTFYIFLILILIRFVYLLVTKIENFADFYSEIFDQDKVMNSKKNLSILAVALTSIISIVVIFYFSYTYQHFIEQHPVEAIISSIIMTFIYAIVISVFIIVFKNLIIIYFLTGASTIILVVMICYL</sequence>
<feature type="transmembrane region" description="Helical" evidence="2">
    <location>
        <begin position="141"/>
        <end position="159"/>
    </location>
</feature>
<name>A0A1Y1WYC4_9FUNG</name>
<keyword evidence="4" id="KW-1185">Reference proteome</keyword>
<feature type="transmembrane region" description="Helical" evidence="2">
    <location>
        <begin position="217"/>
        <end position="239"/>
    </location>
</feature>
<reference evidence="3 4" key="2">
    <citation type="submission" date="2016-08" db="EMBL/GenBank/DDBJ databases">
        <title>Pervasive Adenine N6-methylation of Active Genes in Fungi.</title>
        <authorList>
            <consortium name="DOE Joint Genome Institute"/>
            <person name="Mondo S.J."/>
            <person name="Dannebaum R.O."/>
            <person name="Kuo R.C."/>
            <person name="Labutti K."/>
            <person name="Haridas S."/>
            <person name="Kuo A."/>
            <person name="Salamov A."/>
            <person name="Ahrendt S.R."/>
            <person name="Lipzen A."/>
            <person name="Sullivan W."/>
            <person name="Andreopoulos W.B."/>
            <person name="Clum A."/>
            <person name="Lindquist E."/>
            <person name="Daum C."/>
            <person name="Ramamoorthy G.K."/>
            <person name="Gryganskyi A."/>
            <person name="Culley D."/>
            <person name="Magnuson J.K."/>
            <person name="James T.Y."/>
            <person name="O'Malley M.A."/>
            <person name="Stajich J.E."/>
            <person name="Spatafora J.W."/>
            <person name="Visel A."/>
            <person name="Grigoriev I.V."/>
        </authorList>
    </citation>
    <scope>NUCLEOTIDE SEQUENCE [LARGE SCALE GENOMIC DNA]</scope>
    <source>
        <strain evidence="3 4">S4</strain>
    </source>
</reference>
<feature type="non-terminal residue" evidence="3">
    <location>
        <position position="265"/>
    </location>
</feature>
<protein>
    <submittedName>
        <fullName evidence="3">Uncharacterized protein</fullName>
    </submittedName>
</protein>
<organism evidence="3 4">
    <name type="scientific">Anaeromyces robustus</name>
    <dbReference type="NCBI Taxonomy" id="1754192"/>
    <lineage>
        <taxon>Eukaryota</taxon>
        <taxon>Fungi</taxon>
        <taxon>Fungi incertae sedis</taxon>
        <taxon>Chytridiomycota</taxon>
        <taxon>Chytridiomycota incertae sedis</taxon>
        <taxon>Neocallimastigomycetes</taxon>
        <taxon>Neocallimastigales</taxon>
        <taxon>Neocallimastigaceae</taxon>
        <taxon>Anaeromyces</taxon>
    </lineage>
</organism>
<feature type="compositionally biased region" description="Acidic residues" evidence="1">
    <location>
        <begin position="1"/>
        <end position="13"/>
    </location>
</feature>
<gene>
    <name evidence="3" type="ORF">BCR32DRAFT_269996</name>
</gene>
<evidence type="ECO:0000313" key="3">
    <source>
        <dbReference type="EMBL" id="ORX78577.1"/>
    </source>
</evidence>
<comment type="caution">
    <text evidence="3">The sequence shown here is derived from an EMBL/GenBank/DDBJ whole genome shotgun (WGS) entry which is preliminary data.</text>
</comment>
<dbReference type="Proteomes" id="UP000193944">
    <property type="component" value="Unassembled WGS sequence"/>
</dbReference>